<dbReference type="AlphaFoldDB" id="A0AAV4MIU0"/>
<dbReference type="EMBL" id="BPLR01019694">
    <property type="protein sequence ID" value="GIX70709.1"/>
    <property type="molecule type" value="Genomic_DNA"/>
</dbReference>
<evidence type="ECO:0000256" key="1">
    <source>
        <dbReference type="SAM" id="MobiDB-lite"/>
    </source>
</evidence>
<keyword evidence="3" id="KW-1185">Reference proteome</keyword>
<feature type="compositionally biased region" description="Basic and acidic residues" evidence="1">
    <location>
        <begin position="1"/>
        <end position="22"/>
    </location>
</feature>
<reference evidence="2 3" key="1">
    <citation type="submission" date="2021-06" db="EMBL/GenBank/DDBJ databases">
        <title>Caerostris extrusa draft genome.</title>
        <authorList>
            <person name="Kono N."/>
            <person name="Arakawa K."/>
        </authorList>
    </citation>
    <scope>NUCLEOTIDE SEQUENCE [LARGE SCALE GENOMIC DNA]</scope>
</reference>
<protein>
    <submittedName>
        <fullName evidence="2">Uncharacterized protein</fullName>
    </submittedName>
</protein>
<accession>A0AAV4MIU0</accession>
<sequence length="91" mass="10272">LAESEEREKATPERSRREKSDKNLYPVSSGCLFRPTEACPLAVINRMRQRAFVPCDYCVDLAVKLTSSPFRSVPSCFSFRLLQSVCSLAPK</sequence>
<feature type="non-terminal residue" evidence="2">
    <location>
        <position position="1"/>
    </location>
</feature>
<evidence type="ECO:0000313" key="3">
    <source>
        <dbReference type="Proteomes" id="UP001054945"/>
    </source>
</evidence>
<proteinExistence type="predicted"/>
<name>A0AAV4MIU0_CAEEX</name>
<comment type="caution">
    <text evidence="2">The sequence shown here is derived from an EMBL/GenBank/DDBJ whole genome shotgun (WGS) entry which is preliminary data.</text>
</comment>
<organism evidence="2 3">
    <name type="scientific">Caerostris extrusa</name>
    <name type="common">Bark spider</name>
    <name type="synonym">Caerostris bankana</name>
    <dbReference type="NCBI Taxonomy" id="172846"/>
    <lineage>
        <taxon>Eukaryota</taxon>
        <taxon>Metazoa</taxon>
        <taxon>Ecdysozoa</taxon>
        <taxon>Arthropoda</taxon>
        <taxon>Chelicerata</taxon>
        <taxon>Arachnida</taxon>
        <taxon>Araneae</taxon>
        <taxon>Araneomorphae</taxon>
        <taxon>Entelegynae</taxon>
        <taxon>Araneoidea</taxon>
        <taxon>Araneidae</taxon>
        <taxon>Caerostris</taxon>
    </lineage>
</organism>
<gene>
    <name evidence="2" type="ORF">CEXT_139381</name>
</gene>
<dbReference type="Proteomes" id="UP001054945">
    <property type="component" value="Unassembled WGS sequence"/>
</dbReference>
<feature type="region of interest" description="Disordered" evidence="1">
    <location>
        <begin position="1"/>
        <end position="24"/>
    </location>
</feature>
<evidence type="ECO:0000313" key="2">
    <source>
        <dbReference type="EMBL" id="GIX70709.1"/>
    </source>
</evidence>